<dbReference type="EMBL" id="WIXP02000008">
    <property type="protein sequence ID" value="KAF6207370.1"/>
    <property type="molecule type" value="Genomic_DNA"/>
</dbReference>
<feature type="region of interest" description="Disordered" evidence="2">
    <location>
        <begin position="199"/>
        <end position="251"/>
    </location>
</feature>
<gene>
    <name evidence="3" type="ORF">GE061_018611</name>
</gene>
<comment type="caution">
    <text evidence="3">The sequence shown here is derived from an EMBL/GenBank/DDBJ whole genome shotgun (WGS) entry which is preliminary data.</text>
</comment>
<evidence type="ECO:0000313" key="3">
    <source>
        <dbReference type="EMBL" id="KAF6207370.1"/>
    </source>
</evidence>
<proteinExistence type="predicted"/>
<sequence length="403" mass="45441">MKTNASSLQQRDGPPLKGKLLNNYSENVRKYQKRMPTSYYGVEQAITMAMQPDDLSEVEGPPTTEHEAVQKIRDIYRQQSTEILKNKECQVEENKTHEREALRMVEAATYMIEAASQTHNAYAIHTALKGSQQHLTRIAALLPAWKHLRIAYQGLEQQLKLEQAARRAAHDEIDRLTEERKKLEANLKALQPCVSLQRLDDSDEGPAKTLTMARKKPRPTVISDDDDDEDSDHDLTAWDEHTNEGNTTPLTSSLMPEVILTEGQTVSPLTIKLVTCPVCEARVKKLSAFRCLSCKQFWTRLVKKHREGTLNTSCTEPHPVPVLGCIHCRRRKYETIMLRLRPNRPLDIPKTTDEDLTAGDGGFQEGEVCKSGAETVGQTTKRRESRSSWASQTSSAGNPCEEP</sequence>
<evidence type="ECO:0000256" key="1">
    <source>
        <dbReference type="SAM" id="Coils"/>
    </source>
</evidence>
<feature type="coiled-coil region" evidence="1">
    <location>
        <begin position="152"/>
        <end position="186"/>
    </location>
</feature>
<evidence type="ECO:0000313" key="4">
    <source>
        <dbReference type="Proteomes" id="UP000466442"/>
    </source>
</evidence>
<feature type="region of interest" description="Disordered" evidence="2">
    <location>
        <begin position="1"/>
        <end position="21"/>
    </location>
</feature>
<dbReference type="Proteomes" id="UP000466442">
    <property type="component" value="Unassembled WGS sequence"/>
</dbReference>
<protein>
    <submittedName>
        <fullName evidence="3">Uncharacterized protein</fullName>
    </submittedName>
</protein>
<feature type="region of interest" description="Disordered" evidence="2">
    <location>
        <begin position="348"/>
        <end position="403"/>
    </location>
</feature>
<keyword evidence="4" id="KW-1185">Reference proteome</keyword>
<keyword evidence="1" id="KW-0175">Coiled coil</keyword>
<reference evidence="3" key="1">
    <citation type="journal article" date="2021" name="Mol. Ecol. Resour.">
        <title>Apolygus lucorum genome provides insights into omnivorousness and mesophyll feeding.</title>
        <authorList>
            <person name="Liu Y."/>
            <person name="Liu H."/>
            <person name="Wang H."/>
            <person name="Huang T."/>
            <person name="Liu B."/>
            <person name="Yang B."/>
            <person name="Yin L."/>
            <person name="Li B."/>
            <person name="Zhang Y."/>
            <person name="Zhang S."/>
            <person name="Jiang F."/>
            <person name="Zhang X."/>
            <person name="Ren Y."/>
            <person name="Wang B."/>
            <person name="Wang S."/>
            <person name="Lu Y."/>
            <person name="Wu K."/>
            <person name="Fan W."/>
            <person name="Wang G."/>
        </authorList>
    </citation>
    <scope>NUCLEOTIDE SEQUENCE</scope>
    <source>
        <strain evidence="3">12Hb</strain>
    </source>
</reference>
<feature type="compositionally biased region" description="Acidic residues" evidence="2">
    <location>
        <begin position="223"/>
        <end position="232"/>
    </location>
</feature>
<feature type="compositionally biased region" description="Basic and acidic residues" evidence="2">
    <location>
        <begin position="233"/>
        <end position="243"/>
    </location>
</feature>
<feature type="compositionally biased region" description="Polar residues" evidence="2">
    <location>
        <begin position="1"/>
        <end position="10"/>
    </location>
</feature>
<dbReference type="AlphaFoldDB" id="A0A8S9XE89"/>
<organism evidence="3 4">
    <name type="scientific">Apolygus lucorum</name>
    <name type="common">Small green plant bug</name>
    <name type="synonym">Lygocoris lucorum</name>
    <dbReference type="NCBI Taxonomy" id="248454"/>
    <lineage>
        <taxon>Eukaryota</taxon>
        <taxon>Metazoa</taxon>
        <taxon>Ecdysozoa</taxon>
        <taxon>Arthropoda</taxon>
        <taxon>Hexapoda</taxon>
        <taxon>Insecta</taxon>
        <taxon>Pterygota</taxon>
        <taxon>Neoptera</taxon>
        <taxon>Paraneoptera</taxon>
        <taxon>Hemiptera</taxon>
        <taxon>Heteroptera</taxon>
        <taxon>Panheteroptera</taxon>
        <taxon>Cimicomorpha</taxon>
        <taxon>Miridae</taxon>
        <taxon>Mirini</taxon>
        <taxon>Apolygus</taxon>
    </lineage>
</organism>
<accession>A0A8S9XE89</accession>
<evidence type="ECO:0000256" key="2">
    <source>
        <dbReference type="SAM" id="MobiDB-lite"/>
    </source>
</evidence>
<name>A0A8S9XE89_APOLU</name>